<dbReference type="VEuPathDB" id="VectorBase:AMIN014101"/>
<dbReference type="AlphaFoldDB" id="A0A182WMZ4"/>
<reference evidence="1" key="2">
    <citation type="submission" date="2020-05" db="UniProtKB">
        <authorList>
            <consortium name="EnsemblMetazoa"/>
        </authorList>
    </citation>
    <scope>IDENTIFICATION</scope>
    <source>
        <strain evidence="1">MINIMUS1</strain>
    </source>
</reference>
<protein>
    <submittedName>
        <fullName evidence="1">Uncharacterized protein</fullName>
    </submittedName>
</protein>
<dbReference type="Proteomes" id="UP000075920">
    <property type="component" value="Unassembled WGS sequence"/>
</dbReference>
<dbReference type="EnsemblMetazoa" id="AMIN014101-RA">
    <property type="protein sequence ID" value="AMIN014101-PA"/>
    <property type="gene ID" value="AMIN014101"/>
</dbReference>
<evidence type="ECO:0000313" key="1">
    <source>
        <dbReference type="EnsemblMetazoa" id="AMIN014101-PA"/>
    </source>
</evidence>
<name>A0A182WMZ4_9DIPT</name>
<sequence>MRTLCVRLTGVLNTTQYSWRQDNIIMFNFV</sequence>
<reference evidence="2" key="1">
    <citation type="submission" date="2013-03" db="EMBL/GenBank/DDBJ databases">
        <title>The Genome Sequence of Anopheles minimus MINIMUS1.</title>
        <authorList>
            <consortium name="The Broad Institute Genomics Platform"/>
            <person name="Neafsey D.E."/>
            <person name="Walton C."/>
            <person name="Walker B."/>
            <person name="Young S.K."/>
            <person name="Zeng Q."/>
            <person name="Gargeya S."/>
            <person name="Fitzgerald M."/>
            <person name="Haas B."/>
            <person name="Abouelleil A."/>
            <person name="Allen A.W."/>
            <person name="Alvarado L."/>
            <person name="Arachchi H.M."/>
            <person name="Berlin A.M."/>
            <person name="Chapman S.B."/>
            <person name="Gainer-Dewar J."/>
            <person name="Goldberg J."/>
            <person name="Griggs A."/>
            <person name="Gujja S."/>
            <person name="Hansen M."/>
            <person name="Howarth C."/>
            <person name="Imamovic A."/>
            <person name="Ireland A."/>
            <person name="Larimer J."/>
            <person name="McCowan C."/>
            <person name="Murphy C."/>
            <person name="Pearson M."/>
            <person name="Poon T.W."/>
            <person name="Priest M."/>
            <person name="Roberts A."/>
            <person name="Saif S."/>
            <person name="Shea T."/>
            <person name="Sisk P."/>
            <person name="Sykes S."/>
            <person name="Wortman J."/>
            <person name="Nusbaum C."/>
            <person name="Birren B."/>
        </authorList>
    </citation>
    <scope>NUCLEOTIDE SEQUENCE [LARGE SCALE GENOMIC DNA]</scope>
    <source>
        <strain evidence="2">MINIMUS1</strain>
    </source>
</reference>
<proteinExistence type="predicted"/>
<accession>A0A182WMZ4</accession>
<keyword evidence="2" id="KW-1185">Reference proteome</keyword>
<organism evidence="1 2">
    <name type="scientific">Anopheles minimus</name>
    <dbReference type="NCBI Taxonomy" id="112268"/>
    <lineage>
        <taxon>Eukaryota</taxon>
        <taxon>Metazoa</taxon>
        <taxon>Ecdysozoa</taxon>
        <taxon>Arthropoda</taxon>
        <taxon>Hexapoda</taxon>
        <taxon>Insecta</taxon>
        <taxon>Pterygota</taxon>
        <taxon>Neoptera</taxon>
        <taxon>Endopterygota</taxon>
        <taxon>Diptera</taxon>
        <taxon>Nematocera</taxon>
        <taxon>Culicoidea</taxon>
        <taxon>Culicidae</taxon>
        <taxon>Anophelinae</taxon>
        <taxon>Anopheles</taxon>
    </lineage>
</organism>
<evidence type="ECO:0000313" key="2">
    <source>
        <dbReference type="Proteomes" id="UP000075920"/>
    </source>
</evidence>